<evidence type="ECO:0000313" key="2">
    <source>
        <dbReference type="Proteomes" id="UP000003490"/>
    </source>
</evidence>
<proteinExistence type="predicted"/>
<gene>
    <name evidence="1" type="ORF">CLOLEP_01311</name>
</gene>
<dbReference type="Gene3D" id="1.25.40.10">
    <property type="entry name" value="Tetratricopeptide repeat domain"/>
    <property type="match status" value="7"/>
</dbReference>
<protein>
    <submittedName>
        <fullName evidence="1">Sel1 repeat protein</fullName>
    </submittedName>
</protein>
<dbReference type="Pfam" id="PF08238">
    <property type="entry name" value="Sel1"/>
    <property type="match status" value="21"/>
</dbReference>
<dbReference type="PANTHER" id="PTHR11102">
    <property type="entry name" value="SEL-1-LIKE PROTEIN"/>
    <property type="match status" value="1"/>
</dbReference>
<dbReference type="HOGENOM" id="CLU_250939_0_0_9"/>
<dbReference type="PANTHER" id="PTHR11102:SF160">
    <property type="entry name" value="ERAD-ASSOCIATED E3 UBIQUITIN-PROTEIN LIGASE COMPONENT HRD3"/>
    <property type="match status" value="1"/>
</dbReference>
<dbReference type="Pfam" id="PF18555">
    <property type="entry name" value="MobL"/>
    <property type="match status" value="1"/>
</dbReference>
<sequence>MPKYPRIIVNSRYCRVARSGEQTDGKNIISGFAMENLVQYVGTREGVVFNQDNGLNLPVTEKQTSFIQKLLDSCPDITNLIEYADYQEASTRANASALISAGAEMLLLQGEFINQETAETLTRYVATRPGVSKSGEHGLFGYRENINLQEAAKELSGYEGRIWRHIVSLRREDADKLGYNTQQPWKLLIEAHLHELAEASGIKPENLRWYAGMHDEGHHPHIHLFVFSANPKEGYVTAKDIKKMESMYAKDIFREEMKPVYAQKTKYRDTLNQTARELLHLDALQNTTRDAPMGGLTPNDAASLMEKLRKLSDTLPTKGRMFYKFMPPAIKQQIDKIAVDLLNSSPVLTELFEKWQETQKEIDKTYLEEPEKRSFEKEPSFNVVKNAVIQAAIQCRSEIPKEKTDEKFRELALAAMNGDTKAQYRYGKELVRLGRGDEADTWLGLASAHGHIFASYELAALYDSQGNKEMAAAFFGRTFDLTIDTIKNSDTAIDILYSDTPKKYDFEEELLPDSSYNGKLEELIGKLLENGIGRKPNREQAKLFYEMAFHHGCDYLSVKLGRMAQEDEQPLSAAYWFMKASEKNIPAGQYALAQYLESGSIPLLGKDIEAAERLYEKAAAAGYRQTRRAASFNESFDSTADTDEPLPEKFELYAGWTKEYKEARLFLYGSKTQEPDLEKAYQCMTAEAQKGNAFAMHDLGKMLLSGVGCDENAEEAHEWFRKALGGLKTALTKEQNKTAQTPKEQAIRRRIGYLQFRIGKMYSLGYGAEKSPETAAEWFQKAVDMGNPFAAYSLGSLYRRGEGVEQNDKQAFSLFLMAASDKISPNAYAMYQLGGMYQNGIGTEQDLKESERWYQRAYQGFLSLEEKSRDDKLWYRLGQMNMAGIGTAVNLEAAKLYFNRSAAYGNTDAEYGLGCLYANPDFSEYNIPKSIEHFFKAAEAQNQFAQYQLGRLYLGENEDIPRDIEKALSFLQLSADQGNQFAQYQLGRLYLGENENIPRDIEKVLSFLQLSADQGNQFAQYQLGRLYLGENEDIPRDIEKALSFLQLSADQGNQFAQYQLGRLYLGENEDIPRNIEKALSFLQLSADQGNQFAQYQLGKLYLGEIEDIPRNIEKALSFLQLSADQGNQFAQYQLGRLYLGENENIPRDIEKALSFLQLSADQGNQFAQYQLGRLYLGENENIPRDIEKVLSFLQLSADQGNQFAQYQLGRLYLGENEDIPRDIEKALSFLQLSADQGNQFAQYQLGRLYLGENEDIPRNIEKALSFLQLSADQGNQFAQYQLGKLYLGEIEDIPKDIEKALSFLQLSADQGNQFAQYQLGRLYLGKDEDTPKDTQKALSFLQLSADQGNSFAMYQLGGLYFYGDEGIPKDMDKALFYLQASAELGNEYAQSFLDYIERGYQPISNLLYCGASIFSSPIRRHLEKQLYAADHTLIREEQKKKAALGHNRNDHKHTMTY</sequence>
<reference evidence="1 2" key="2">
    <citation type="submission" date="2007-08" db="EMBL/GenBank/DDBJ databases">
        <authorList>
            <person name="Fulton L."/>
            <person name="Clifton S."/>
            <person name="Fulton B."/>
            <person name="Xu J."/>
            <person name="Minx P."/>
            <person name="Pepin K.H."/>
            <person name="Johnson M."/>
            <person name="Thiruvilangam P."/>
            <person name="Bhonagiri V."/>
            <person name="Nash W.E."/>
            <person name="Wang C."/>
            <person name="Mardis E.R."/>
            <person name="Wilson R.K."/>
        </authorList>
    </citation>
    <scope>NUCLEOTIDE SEQUENCE [LARGE SCALE GENOMIC DNA]</scope>
    <source>
        <strain evidence="1 2">DSM 753</strain>
    </source>
</reference>
<dbReference type="InterPro" id="IPR048102">
    <property type="entry name" value="MobP3"/>
</dbReference>
<dbReference type="SUPFAM" id="SSF81901">
    <property type="entry name" value="HCP-like"/>
    <property type="match status" value="6"/>
</dbReference>
<evidence type="ECO:0000313" key="1">
    <source>
        <dbReference type="EMBL" id="EDO61804.1"/>
    </source>
</evidence>
<dbReference type="NCBIfam" id="NF041499">
    <property type="entry name" value="MobP3"/>
    <property type="match status" value="1"/>
</dbReference>
<dbReference type="OrthoDB" id="1775746at2"/>
<dbReference type="InterPro" id="IPR050767">
    <property type="entry name" value="Sel1_AlgK"/>
</dbReference>
<name>A7VRX4_9FIRM</name>
<comment type="caution">
    <text evidence="1">The sequence shown here is derived from an EMBL/GenBank/DDBJ whole genome shotgun (WGS) entry which is preliminary data.</text>
</comment>
<dbReference type="InterPro" id="IPR041073">
    <property type="entry name" value="MobL"/>
</dbReference>
<dbReference type="SMART" id="SM00671">
    <property type="entry name" value="SEL1"/>
    <property type="match status" value="21"/>
</dbReference>
<dbReference type="InterPro" id="IPR006597">
    <property type="entry name" value="Sel1-like"/>
</dbReference>
<dbReference type="eggNOG" id="COG0790">
    <property type="taxonomic scope" value="Bacteria"/>
</dbReference>
<dbReference type="EMBL" id="ABCB02000017">
    <property type="protein sequence ID" value="EDO61804.1"/>
    <property type="molecule type" value="Genomic_DNA"/>
</dbReference>
<dbReference type="InterPro" id="IPR011990">
    <property type="entry name" value="TPR-like_helical_dom_sf"/>
</dbReference>
<organism evidence="1 2">
    <name type="scientific">[Clostridium] leptum DSM 753</name>
    <dbReference type="NCBI Taxonomy" id="428125"/>
    <lineage>
        <taxon>Bacteria</taxon>
        <taxon>Bacillati</taxon>
        <taxon>Bacillota</taxon>
        <taxon>Clostridia</taxon>
        <taxon>Eubacteriales</taxon>
        <taxon>Oscillospiraceae</taxon>
        <taxon>Oscillospiraceae incertae sedis</taxon>
    </lineage>
</organism>
<accession>A7VRX4</accession>
<dbReference type="Proteomes" id="UP000003490">
    <property type="component" value="Unassembled WGS sequence"/>
</dbReference>
<reference evidence="1 2" key="1">
    <citation type="submission" date="2007-08" db="EMBL/GenBank/DDBJ databases">
        <title>Draft genome sequence of Clostridium leptum (DSM 753).</title>
        <authorList>
            <person name="Sudarsanam P."/>
            <person name="Ley R."/>
            <person name="Guruge J."/>
            <person name="Turnbaugh P.J."/>
            <person name="Mahowald M."/>
            <person name="Liep D."/>
            <person name="Gordon J."/>
        </authorList>
    </citation>
    <scope>NUCLEOTIDE SEQUENCE [LARGE SCALE GENOMIC DNA]</scope>
    <source>
        <strain evidence="1 2">DSM 753</strain>
    </source>
</reference>